<proteinExistence type="predicted"/>
<evidence type="ECO:0000313" key="3">
    <source>
        <dbReference type="Proteomes" id="UP000075604"/>
    </source>
</evidence>
<sequence>MTDEILTLPEVAQLLKVAEKTVYTMTQKGEPPAFKVGGQWRFRRMALDAWIDAKTRRAAGEEAST</sequence>
<keyword evidence="2" id="KW-0238">DNA-binding</keyword>
<dbReference type="GO" id="GO:0003677">
    <property type="term" value="F:DNA binding"/>
    <property type="evidence" value="ECO:0007669"/>
    <property type="project" value="UniProtKB-KW"/>
</dbReference>
<dbReference type="InterPro" id="IPR036388">
    <property type="entry name" value="WH-like_DNA-bd_sf"/>
</dbReference>
<dbReference type="Pfam" id="PF12728">
    <property type="entry name" value="HTH_17"/>
    <property type="match status" value="1"/>
</dbReference>
<dbReference type="SUPFAM" id="SSF46955">
    <property type="entry name" value="Putative DNA-binding domain"/>
    <property type="match status" value="1"/>
</dbReference>
<dbReference type="Gene3D" id="1.10.10.10">
    <property type="entry name" value="Winged helix-like DNA-binding domain superfamily/Winged helix DNA-binding domain"/>
    <property type="match status" value="1"/>
</dbReference>
<protein>
    <submittedName>
        <fullName evidence="2">DNA-binding protein</fullName>
    </submittedName>
</protein>
<dbReference type="AlphaFoldDB" id="A0A150NYP7"/>
<dbReference type="InterPro" id="IPR009061">
    <property type="entry name" value="DNA-bd_dom_put_sf"/>
</dbReference>
<dbReference type="NCBIfam" id="TIGR01764">
    <property type="entry name" value="excise"/>
    <property type="match status" value="1"/>
</dbReference>
<dbReference type="EMBL" id="JELX01004559">
    <property type="protein sequence ID" value="KYF47077.1"/>
    <property type="molecule type" value="Genomic_DNA"/>
</dbReference>
<comment type="caution">
    <text evidence="2">The sequence shown here is derived from an EMBL/GenBank/DDBJ whole genome shotgun (WGS) entry which is preliminary data.</text>
</comment>
<dbReference type="InterPro" id="IPR041657">
    <property type="entry name" value="HTH_17"/>
</dbReference>
<organism evidence="2 3">
    <name type="scientific">Sorangium cellulosum</name>
    <name type="common">Polyangium cellulosum</name>
    <dbReference type="NCBI Taxonomy" id="56"/>
    <lineage>
        <taxon>Bacteria</taxon>
        <taxon>Pseudomonadati</taxon>
        <taxon>Myxococcota</taxon>
        <taxon>Polyangia</taxon>
        <taxon>Polyangiales</taxon>
        <taxon>Polyangiaceae</taxon>
        <taxon>Sorangium</taxon>
    </lineage>
</organism>
<accession>A0A150NYP7</accession>
<evidence type="ECO:0000313" key="2">
    <source>
        <dbReference type="EMBL" id="KYF47077.1"/>
    </source>
</evidence>
<dbReference type="InterPro" id="IPR010093">
    <property type="entry name" value="SinI_DNA-bd"/>
</dbReference>
<reference evidence="2 3" key="1">
    <citation type="submission" date="2014-02" db="EMBL/GenBank/DDBJ databases">
        <title>The small core and large imbalanced accessory genome model reveals a collaborative survival strategy of Sorangium cellulosum strains in nature.</title>
        <authorList>
            <person name="Han K."/>
            <person name="Peng R."/>
            <person name="Blom J."/>
            <person name="Li Y.-Z."/>
        </authorList>
    </citation>
    <scope>NUCLEOTIDE SEQUENCE [LARGE SCALE GENOMIC DNA]</scope>
    <source>
        <strain evidence="2 3">So0157-18</strain>
    </source>
</reference>
<name>A0A150NYP7_SORCE</name>
<feature type="domain" description="Helix-turn-helix" evidence="1">
    <location>
        <begin position="6"/>
        <end position="54"/>
    </location>
</feature>
<evidence type="ECO:0000259" key="1">
    <source>
        <dbReference type="Pfam" id="PF12728"/>
    </source>
</evidence>
<dbReference type="Proteomes" id="UP000075604">
    <property type="component" value="Unassembled WGS sequence"/>
</dbReference>
<gene>
    <name evidence="2" type="ORF">BE04_43735</name>
</gene>